<proteinExistence type="predicted"/>
<sequence length="88" mass="10145">MILGKTQNEIENGYAWIDLPRLIELQGERRAIELLENIEVATFPHITDSKIREAILKQHRDKLPKPPPETPKSAQEQYEALKLRMKGG</sequence>
<keyword evidence="3" id="KW-1185">Reference proteome</keyword>
<comment type="caution">
    <text evidence="2">The sequence shown here is derived from an EMBL/GenBank/DDBJ whole genome shotgun (WGS) entry which is preliminary data.</text>
</comment>
<feature type="region of interest" description="Disordered" evidence="1">
    <location>
        <begin position="59"/>
        <end position="88"/>
    </location>
</feature>
<gene>
    <name evidence="2" type="ORF">ACFSJH_11455</name>
</gene>
<evidence type="ECO:0000256" key="1">
    <source>
        <dbReference type="SAM" id="MobiDB-lite"/>
    </source>
</evidence>
<evidence type="ECO:0000313" key="2">
    <source>
        <dbReference type="EMBL" id="MFD2116337.1"/>
    </source>
</evidence>
<reference evidence="3" key="1">
    <citation type="journal article" date="2019" name="Int. J. Syst. Evol. Microbiol.">
        <title>The Global Catalogue of Microorganisms (GCM) 10K type strain sequencing project: providing services to taxonomists for standard genome sequencing and annotation.</title>
        <authorList>
            <consortium name="The Broad Institute Genomics Platform"/>
            <consortium name="The Broad Institute Genome Sequencing Center for Infectious Disease"/>
            <person name="Wu L."/>
            <person name="Ma J."/>
        </authorList>
    </citation>
    <scope>NUCLEOTIDE SEQUENCE [LARGE SCALE GENOMIC DNA]</scope>
    <source>
        <strain evidence="3">GH52</strain>
    </source>
</reference>
<name>A0ABW4YL58_9BACL</name>
<dbReference type="RefSeq" id="WP_377772402.1">
    <property type="nucleotide sequence ID" value="NZ_JBHUHO010000030.1"/>
</dbReference>
<protein>
    <submittedName>
        <fullName evidence="2">Uncharacterized protein</fullName>
    </submittedName>
</protein>
<organism evidence="2 3">
    <name type="scientific">Paenibacillus yanchengensis</name>
    <dbReference type="NCBI Taxonomy" id="2035833"/>
    <lineage>
        <taxon>Bacteria</taxon>
        <taxon>Bacillati</taxon>
        <taxon>Bacillota</taxon>
        <taxon>Bacilli</taxon>
        <taxon>Bacillales</taxon>
        <taxon>Paenibacillaceae</taxon>
        <taxon>Paenibacillus</taxon>
    </lineage>
</organism>
<dbReference type="EMBL" id="JBHUHO010000030">
    <property type="protein sequence ID" value="MFD2116337.1"/>
    <property type="molecule type" value="Genomic_DNA"/>
</dbReference>
<accession>A0ABW4YL58</accession>
<evidence type="ECO:0000313" key="3">
    <source>
        <dbReference type="Proteomes" id="UP001597362"/>
    </source>
</evidence>
<dbReference type="Proteomes" id="UP001597362">
    <property type="component" value="Unassembled WGS sequence"/>
</dbReference>